<name>A0ABW9XEI0_9SPHN</name>
<comment type="caution">
    <text evidence="3">The sequence shown here is derived from an EMBL/GenBank/DDBJ whole genome shotgun (WGS) entry which is preliminary data.</text>
</comment>
<reference evidence="4" key="1">
    <citation type="submission" date="2020-01" db="EMBL/GenBank/DDBJ databases">
        <title>Sphingomonas sp. strain CSW-10.</title>
        <authorList>
            <person name="Chen W.-M."/>
        </authorList>
    </citation>
    <scope>NUCLEOTIDE SEQUENCE [LARGE SCALE GENOMIC DNA]</scope>
    <source>
        <strain evidence="4">FSY-8</strain>
    </source>
</reference>
<dbReference type="SUPFAM" id="SSF52266">
    <property type="entry name" value="SGNH hydrolase"/>
    <property type="match status" value="1"/>
</dbReference>
<dbReference type="Proteomes" id="UP000753724">
    <property type="component" value="Unassembled WGS sequence"/>
</dbReference>
<dbReference type="InterPro" id="IPR013830">
    <property type="entry name" value="SGNH_hydro"/>
</dbReference>
<evidence type="ECO:0000259" key="2">
    <source>
        <dbReference type="Pfam" id="PF13472"/>
    </source>
</evidence>
<dbReference type="EMBL" id="JAAAPO010000003">
    <property type="protein sequence ID" value="NBC36893.1"/>
    <property type="molecule type" value="Genomic_DNA"/>
</dbReference>
<evidence type="ECO:0000313" key="3">
    <source>
        <dbReference type="EMBL" id="NBC36893.1"/>
    </source>
</evidence>
<proteinExistence type="predicted"/>
<dbReference type="InterPro" id="IPR051532">
    <property type="entry name" value="Ester_Hydrolysis_Enzymes"/>
</dbReference>
<evidence type="ECO:0000256" key="1">
    <source>
        <dbReference type="SAM" id="MobiDB-lite"/>
    </source>
</evidence>
<evidence type="ECO:0000313" key="4">
    <source>
        <dbReference type="Proteomes" id="UP000753724"/>
    </source>
</evidence>
<dbReference type="CDD" id="cd01822">
    <property type="entry name" value="Lysophospholipase_L1_like"/>
    <property type="match status" value="1"/>
</dbReference>
<dbReference type="PANTHER" id="PTHR30383">
    <property type="entry name" value="THIOESTERASE 1/PROTEASE 1/LYSOPHOSPHOLIPASE L1"/>
    <property type="match status" value="1"/>
</dbReference>
<feature type="region of interest" description="Disordered" evidence="1">
    <location>
        <begin position="17"/>
        <end position="48"/>
    </location>
</feature>
<dbReference type="InterPro" id="IPR036514">
    <property type="entry name" value="SGNH_hydro_sf"/>
</dbReference>
<keyword evidence="4" id="KW-1185">Reference proteome</keyword>
<dbReference type="Gene3D" id="3.40.50.1110">
    <property type="entry name" value="SGNH hydrolase"/>
    <property type="match status" value="1"/>
</dbReference>
<protein>
    <submittedName>
        <fullName evidence="3">Arylesterase</fullName>
    </submittedName>
</protein>
<feature type="domain" description="SGNH hydrolase-type esterase" evidence="2">
    <location>
        <begin position="54"/>
        <end position="216"/>
    </location>
</feature>
<gene>
    <name evidence="3" type="ORF">GTZ99_10020</name>
</gene>
<organism evidence="3 4">
    <name type="scientific">Novosphingobium ovatum</name>
    <dbReference type="NCBI Taxonomy" id="1908523"/>
    <lineage>
        <taxon>Bacteria</taxon>
        <taxon>Pseudomonadati</taxon>
        <taxon>Pseudomonadota</taxon>
        <taxon>Alphaproteobacteria</taxon>
        <taxon>Sphingomonadales</taxon>
        <taxon>Sphingomonadaceae</taxon>
        <taxon>Novosphingobium</taxon>
    </lineage>
</organism>
<dbReference type="Pfam" id="PF13472">
    <property type="entry name" value="Lipase_GDSL_2"/>
    <property type="match status" value="1"/>
</dbReference>
<accession>A0ABW9XEI0</accession>
<dbReference type="PANTHER" id="PTHR30383:SF24">
    <property type="entry name" value="THIOESTERASE 1_PROTEASE 1_LYSOPHOSPHOLIPASE L1"/>
    <property type="match status" value="1"/>
</dbReference>
<feature type="compositionally biased region" description="Pro residues" evidence="1">
    <location>
        <begin position="37"/>
        <end position="46"/>
    </location>
</feature>
<sequence length="233" mass="23975">MVASALLLAGCGKQASAPEQGGGMGGGAPQAAVSDAPLPPEVPAPQGPERRILALGDSLFAGYGLRPQQSYPARMQAALRLAGVNATVINAGVSGDTTEDGRARLDFALKGAGRVDLVLMSLGGNDMLRGLPPEKTDENVTAMLAAFKARGIPVVVMGMLAAPNMGPDYAGKFNPVFARAARRHGAVLVPFFLQPIYDKPALQLPDHIHPTAQGVEAMVAATLPQVRAALPKG</sequence>